<name>A0A484FIP0_COLOR</name>
<organism evidence="1 2">
    <name type="scientific">Colletotrichum orbiculare (strain 104-T / ATCC 96160 / CBS 514.97 / LARS 414 / MAFF 240422)</name>
    <name type="common">Cucumber anthracnose fungus</name>
    <name type="synonym">Colletotrichum lagenarium</name>
    <dbReference type="NCBI Taxonomy" id="1213857"/>
    <lineage>
        <taxon>Eukaryota</taxon>
        <taxon>Fungi</taxon>
        <taxon>Dikarya</taxon>
        <taxon>Ascomycota</taxon>
        <taxon>Pezizomycotina</taxon>
        <taxon>Sordariomycetes</taxon>
        <taxon>Hypocreomycetidae</taxon>
        <taxon>Glomerellales</taxon>
        <taxon>Glomerellaceae</taxon>
        <taxon>Colletotrichum</taxon>
        <taxon>Colletotrichum orbiculare species complex</taxon>
    </lineage>
</organism>
<sequence length="97" mass="10598">MSCKARTERIYRIPKVGLHATKHLTYSSFSFVHLSPPDSALLPCLTLAPTLRANKSKDLFVALLSAPQPAQPPLKFAAINSFGRTVGSKSTHHCQII</sequence>
<reference evidence="2" key="1">
    <citation type="journal article" date="2013" name="New Phytol.">
        <title>Comparative genomic and transcriptomic analyses reveal the hemibiotrophic stage shift of Colletotrichum fungi.</title>
        <authorList>
            <person name="Gan P."/>
            <person name="Ikeda K."/>
            <person name="Irieda H."/>
            <person name="Narusaka M."/>
            <person name="O'Connell R.J."/>
            <person name="Narusaka Y."/>
            <person name="Takano Y."/>
            <person name="Kubo Y."/>
            <person name="Shirasu K."/>
        </authorList>
    </citation>
    <scope>NUCLEOTIDE SEQUENCE [LARGE SCALE GENOMIC DNA]</scope>
    <source>
        <strain evidence="2">104-T / ATCC 96160 / CBS 514.97 / LARS 414 / MAFF 240422</strain>
    </source>
</reference>
<dbReference type="EMBL" id="AMCV02000027">
    <property type="protein sequence ID" value="TDZ17728.1"/>
    <property type="molecule type" value="Genomic_DNA"/>
</dbReference>
<dbReference type="AlphaFoldDB" id="A0A484FIP0"/>
<gene>
    <name evidence="1" type="ORF">Cob_v009316</name>
</gene>
<comment type="caution">
    <text evidence="1">The sequence shown here is derived from an EMBL/GenBank/DDBJ whole genome shotgun (WGS) entry which is preliminary data.</text>
</comment>
<evidence type="ECO:0000313" key="1">
    <source>
        <dbReference type="EMBL" id="TDZ17728.1"/>
    </source>
</evidence>
<protein>
    <submittedName>
        <fullName evidence="1">Uncharacterized protein</fullName>
    </submittedName>
</protein>
<evidence type="ECO:0000313" key="2">
    <source>
        <dbReference type="Proteomes" id="UP000014480"/>
    </source>
</evidence>
<accession>A0A484FIP0</accession>
<dbReference type="Proteomes" id="UP000014480">
    <property type="component" value="Unassembled WGS sequence"/>
</dbReference>
<reference evidence="2" key="2">
    <citation type="journal article" date="2019" name="Mol. Plant Microbe Interact.">
        <title>Genome sequence resources for four phytopathogenic fungi from the Colletotrichum orbiculare species complex.</title>
        <authorList>
            <person name="Gan P."/>
            <person name="Tsushima A."/>
            <person name="Narusaka M."/>
            <person name="Narusaka Y."/>
            <person name="Takano Y."/>
            <person name="Kubo Y."/>
            <person name="Shirasu K."/>
        </authorList>
    </citation>
    <scope>GENOME REANNOTATION</scope>
    <source>
        <strain evidence="2">104-T / ATCC 96160 / CBS 514.97 / LARS 414 / MAFF 240422</strain>
    </source>
</reference>
<keyword evidence="2" id="KW-1185">Reference proteome</keyword>
<proteinExistence type="predicted"/>